<reference evidence="2" key="1">
    <citation type="submission" date="2019-03" db="EMBL/GenBank/DDBJ databases">
        <title>Long read genome sequence of the mycoparasitic Pythium oligandrum ATCC 38472 isolated from sugarbeet rhizosphere.</title>
        <authorList>
            <person name="Gaulin E."/>
        </authorList>
    </citation>
    <scope>NUCLEOTIDE SEQUENCE</scope>
    <source>
        <strain evidence="2">ATCC 38472_TT</strain>
    </source>
</reference>
<name>A0A8K1FQ04_PYTOL</name>
<organism evidence="2 3">
    <name type="scientific">Pythium oligandrum</name>
    <name type="common">Mycoparasitic fungus</name>
    <dbReference type="NCBI Taxonomy" id="41045"/>
    <lineage>
        <taxon>Eukaryota</taxon>
        <taxon>Sar</taxon>
        <taxon>Stramenopiles</taxon>
        <taxon>Oomycota</taxon>
        <taxon>Peronosporomycetes</taxon>
        <taxon>Pythiales</taxon>
        <taxon>Pythiaceae</taxon>
        <taxon>Pythium</taxon>
    </lineage>
</organism>
<gene>
    <name evidence="2" type="ORF">Poli38472_011062</name>
</gene>
<keyword evidence="1" id="KW-1133">Transmembrane helix</keyword>
<keyword evidence="1" id="KW-0812">Transmembrane</keyword>
<keyword evidence="1" id="KW-0472">Membrane</keyword>
<sequence>MTAILTTYVIFPIPFLLVVGMLLWIPGFGVSLTLVLGRKLWRNPIFRDSIQLYQGAINIQSLQLVLYPAISVLYDHVDDTFKLAIVVLFPGVKYLLKRLIYRFTRHAGEGHSELISVVAMSIVLGVDVVMAFVSIKLFLDHHSEQLDVPRSQFISEASRRLHEQQIVAVGISPCGVVPVKPVSNSIRKRSSRATAPDKVVVAALRITDSAERILLVEYYEVVVPLVNSVFLLIATQFPSAQYNPRHVALYHDPPQLQSALRQIWLYSFH</sequence>
<feature type="transmembrane region" description="Helical" evidence="1">
    <location>
        <begin position="15"/>
        <end position="36"/>
    </location>
</feature>
<protein>
    <submittedName>
        <fullName evidence="2">Uncharacterized protein</fullName>
    </submittedName>
</protein>
<feature type="transmembrane region" description="Helical" evidence="1">
    <location>
        <begin position="56"/>
        <end position="74"/>
    </location>
</feature>
<dbReference type="Proteomes" id="UP000794436">
    <property type="component" value="Unassembled WGS sequence"/>
</dbReference>
<evidence type="ECO:0000313" key="2">
    <source>
        <dbReference type="EMBL" id="TMW67442.1"/>
    </source>
</evidence>
<accession>A0A8K1FQ04</accession>
<dbReference type="AlphaFoldDB" id="A0A8K1FQ04"/>
<dbReference type="EMBL" id="SPLM01000004">
    <property type="protein sequence ID" value="TMW67442.1"/>
    <property type="molecule type" value="Genomic_DNA"/>
</dbReference>
<comment type="caution">
    <text evidence="2">The sequence shown here is derived from an EMBL/GenBank/DDBJ whole genome shotgun (WGS) entry which is preliminary data.</text>
</comment>
<feature type="transmembrane region" description="Helical" evidence="1">
    <location>
        <begin position="80"/>
        <end position="96"/>
    </location>
</feature>
<evidence type="ECO:0000313" key="3">
    <source>
        <dbReference type="Proteomes" id="UP000794436"/>
    </source>
</evidence>
<evidence type="ECO:0000256" key="1">
    <source>
        <dbReference type="SAM" id="Phobius"/>
    </source>
</evidence>
<keyword evidence="3" id="KW-1185">Reference proteome</keyword>
<proteinExistence type="predicted"/>
<feature type="transmembrane region" description="Helical" evidence="1">
    <location>
        <begin position="117"/>
        <end position="139"/>
    </location>
</feature>